<evidence type="ECO:0000313" key="1">
    <source>
        <dbReference type="EMBL" id="JAE17934.1"/>
    </source>
</evidence>
<reference evidence="1" key="2">
    <citation type="journal article" date="2015" name="Data Brief">
        <title>Shoot transcriptome of the giant reed, Arundo donax.</title>
        <authorList>
            <person name="Barrero R.A."/>
            <person name="Guerrero F.D."/>
            <person name="Moolhuijzen P."/>
            <person name="Goolsby J.A."/>
            <person name="Tidwell J."/>
            <person name="Bellgard S.E."/>
            <person name="Bellgard M.I."/>
        </authorList>
    </citation>
    <scope>NUCLEOTIDE SEQUENCE</scope>
    <source>
        <tissue evidence="1">Shoot tissue taken approximately 20 cm above the soil surface</tissue>
    </source>
</reference>
<organism evidence="1">
    <name type="scientific">Arundo donax</name>
    <name type="common">Giant reed</name>
    <name type="synonym">Donax arundinaceus</name>
    <dbReference type="NCBI Taxonomy" id="35708"/>
    <lineage>
        <taxon>Eukaryota</taxon>
        <taxon>Viridiplantae</taxon>
        <taxon>Streptophyta</taxon>
        <taxon>Embryophyta</taxon>
        <taxon>Tracheophyta</taxon>
        <taxon>Spermatophyta</taxon>
        <taxon>Magnoliopsida</taxon>
        <taxon>Liliopsida</taxon>
        <taxon>Poales</taxon>
        <taxon>Poaceae</taxon>
        <taxon>PACMAD clade</taxon>
        <taxon>Arundinoideae</taxon>
        <taxon>Arundineae</taxon>
        <taxon>Arundo</taxon>
    </lineage>
</organism>
<name>A0A0A9G377_ARUDO</name>
<sequence length="48" mass="5710">MFKHGATTRGMNYYNFVTQKSQSHLPHLTVCKQKQPQLQYIKCLINRK</sequence>
<dbReference type="AlphaFoldDB" id="A0A0A9G377"/>
<reference evidence="1" key="1">
    <citation type="submission" date="2014-09" db="EMBL/GenBank/DDBJ databases">
        <authorList>
            <person name="Magalhaes I.L.F."/>
            <person name="Oliveira U."/>
            <person name="Santos F.R."/>
            <person name="Vidigal T.H.D.A."/>
            <person name="Brescovit A.D."/>
            <person name="Santos A.J."/>
        </authorList>
    </citation>
    <scope>NUCLEOTIDE SEQUENCE</scope>
    <source>
        <tissue evidence="1">Shoot tissue taken approximately 20 cm above the soil surface</tissue>
    </source>
</reference>
<protein>
    <submittedName>
        <fullName evidence="1">Uncharacterized protein</fullName>
    </submittedName>
</protein>
<accession>A0A0A9G377</accession>
<proteinExistence type="predicted"/>
<dbReference type="EMBL" id="GBRH01179962">
    <property type="protein sequence ID" value="JAE17934.1"/>
    <property type="molecule type" value="Transcribed_RNA"/>
</dbReference>